<evidence type="ECO:0000256" key="5">
    <source>
        <dbReference type="ARBA" id="ARBA00022490"/>
    </source>
</evidence>
<dbReference type="RefSeq" id="WP_184514490.1">
    <property type="nucleotide sequence ID" value="NZ_CP050292.1"/>
</dbReference>
<dbReference type="GO" id="GO:0008840">
    <property type="term" value="F:4-hydroxy-tetrahydrodipicolinate synthase activity"/>
    <property type="evidence" value="ECO:0007669"/>
    <property type="project" value="UniProtKB-UniRule"/>
</dbReference>
<evidence type="ECO:0000256" key="9">
    <source>
        <dbReference type="ARBA" id="ARBA00023239"/>
    </source>
</evidence>
<dbReference type="Proteomes" id="UP000515291">
    <property type="component" value="Chromosome"/>
</dbReference>
<dbReference type="Pfam" id="PF00701">
    <property type="entry name" value="DHDPS"/>
    <property type="match status" value="1"/>
</dbReference>
<feature type="site" description="Part of a proton relay during catalysis" evidence="12">
    <location>
        <position position="66"/>
    </location>
</feature>
<evidence type="ECO:0000256" key="14">
    <source>
        <dbReference type="PIRSR" id="PIRSR001365-2"/>
    </source>
</evidence>
<dbReference type="HAMAP" id="MF_00418">
    <property type="entry name" value="DapA"/>
    <property type="match status" value="1"/>
</dbReference>
<comment type="subunit">
    <text evidence="12">Homotetramer; dimer of dimers.</text>
</comment>
<dbReference type="CDD" id="cd00950">
    <property type="entry name" value="DHDPS"/>
    <property type="match status" value="1"/>
</dbReference>
<evidence type="ECO:0000256" key="6">
    <source>
        <dbReference type="ARBA" id="ARBA00022605"/>
    </source>
</evidence>
<comment type="similarity">
    <text evidence="3 12 13">Belongs to the DapA family.</text>
</comment>
<evidence type="ECO:0000256" key="1">
    <source>
        <dbReference type="ARBA" id="ARBA00003294"/>
    </source>
</evidence>
<comment type="subcellular location">
    <subcellularLocation>
        <location evidence="12">Cytoplasm</location>
    </subcellularLocation>
</comment>
<evidence type="ECO:0000256" key="8">
    <source>
        <dbReference type="ARBA" id="ARBA00023154"/>
    </source>
</evidence>
<dbReference type="NCBIfam" id="TIGR00674">
    <property type="entry name" value="dapA"/>
    <property type="match status" value="1"/>
</dbReference>
<keyword evidence="6 12" id="KW-0028">Amino-acid biosynthesis</keyword>
<evidence type="ECO:0000256" key="2">
    <source>
        <dbReference type="ARBA" id="ARBA00005120"/>
    </source>
</evidence>
<gene>
    <name evidence="12 15" type="primary">dapA</name>
    <name evidence="15" type="ORF">HB776_01405</name>
</gene>
<comment type="pathway">
    <text evidence="2 12">Amino-acid biosynthesis; L-lysine biosynthesis via DAP pathway; (S)-tetrahydrodipicolinate from L-aspartate: step 3/4.</text>
</comment>
<dbReference type="GO" id="GO:0009089">
    <property type="term" value="P:lysine biosynthetic process via diaminopimelate"/>
    <property type="evidence" value="ECO:0007669"/>
    <property type="project" value="UniProtKB-UniRule"/>
</dbReference>
<evidence type="ECO:0000256" key="3">
    <source>
        <dbReference type="ARBA" id="ARBA00007592"/>
    </source>
</evidence>
<evidence type="ECO:0000256" key="13">
    <source>
        <dbReference type="PIRNR" id="PIRNR001365"/>
    </source>
</evidence>
<dbReference type="EMBL" id="CP050292">
    <property type="protein sequence ID" value="QND70039.1"/>
    <property type="molecule type" value="Genomic_DNA"/>
</dbReference>
<evidence type="ECO:0000313" key="16">
    <source>
        <dbReference type="Proteomes" id="UP000515291"/>
    </source>
</evidence>
<dbReference type="PIRSF" id="PIRSF001365">
    <property type="entry name" value="DHDPS"/>
    <property type="match status" value="1"/>
</dbReference>
<dbReference type="KEGG" id="trb:HB776_01405"/>
<name>A0A7G6TTF7_9BRAD</name>
<accession>A0A7G6TTF7</accession>
<dbReference type="InterPro" id="IPR013785">
    <property type="entry name" value="Aldolase_TIM"/>
</dbReference>
<dbReference type="GO" id="GO:0019877">
    <property type="term" value="P:diaminopimelate biosynthetic process"/>
    <property type="evidence" value="ECO:0007669"/>
    <property type="project" value="UniProtKB-UniRule"/>
</dbReference>
<comment type="function">
    <text evidence="1 12">Catalyzes the condensation of (S)-aspartate-beta-semialdehyde [(S)-ASA] and pyruvate to 4-hydroxy-tetrahydrodipicolinate (HTPA).</text>
</comment>
<evidence type="ECO:0000256" key="12">
    <source>
        <dbReference type="HAMAP-Rule" id="MF_00418"/>
    </source>
</evidence>
<protein>
    <recommendedName>
        <fullName evidence="4 12">4-hydroxy-tetrahydrodipicolinate synthase</fullName>
        <shortName evidence="12">HTPA synthase</shortName>
        <ecNumber evidence="4 12">4.3.3.7</ecNumber>
    </recommendedName>
</protein>
<keyword evidence="9 12" id="KW-0456">Lyase</keyword>
<evidence type="ECO:0000313" key="15">
    <source>
        <dbReference type="EMBL" id="QND70039.1"/>
    </source>
</evidence>
<evidence type="ECO:0000256" key="4">
    <source>
        <dbReference type="ARBA" id="ARBA00012086"/>
    </source>
</evidence>
<feature type="binding site" evidence="12 14">
    <location>
        <position position="225"/>
    </location>
    <ligand>
        <name>pyruvate</name>
        <dbReference type="ChEBI" id="CHEBI:15361"/>
    </ligand>
</feature>
<evidence type="ECO:0000256" key="10">
    <source>
        <dbReference type="ARBA" id="ARBA00023270"/>
    </source>
</evidence>
<dbReference type="EC" id="4.3.3.7" evidence="4 12"/>
<organism evidence="15 16">
    <name type="scientific">Tardiphaga robiniae</name>
    <dbReference type="NCBI Taxonomy" id="943830"/>
    <lineage>
        <taxon>Bacteria</taxon>
        <taxon>Pseudomonadati</taxon>
        <taxon>Pseudomonadota</taxon>
        <taxon>Alphaproteobacteria</taxon>
        <taxon>Hyphomicrobiales</taxon>
        <taxon>Nitrobacteraceae</taxon>
        <taxon>Tardiphaga</taxon>
    </lineage>
</organism>
<dbReference type="UniPathway" id="UPA00034">
    <property type="reaction ID" value="UER00017"/>
</dbReference>
<reference evidence="16" key="1">
    <citation type="journal article" date="2020" name="Mol. Plant Microbe">
        <title>Rhizobial microsymbionts of the narrowly endemic Oxytropis species growing in Kamchatka are characterized by significant genetic diversity and possess a set of genes that are associated with T3SS and T6SS secretion systems and can affect the development of symbiosis.</title>
        <authorList>
            <person name="Safronova V."/>
            <person name="Guro P."/>
            <person name="Sazanova A."/>
            <person name="Kuznetsova I."/>
            <person name="Belimov A."/>
            <person name="Yakubov V."/>
            <person name="Chirak E."/>
            <person name="Afonin A."/>
            <person name="Gogolev Y."/>
            <person name="Andronov E."/>
            <person name="Tikhonovich I."/>
        </authorList>
    </citation>
    <scope>NUCLEOTIDE SEQUENCE [LARGE SCALE GENOMIC DNA]</scope>
    <source>
        <strain evidence="16">581</strain>
    </source>
</reference>
<proteinExistence type="inferred from homology"/>
<comment type="caution">
    <text evidence="12">Lacks conserved residue(s) required for the propagation of feature annotation.</text>
</comment>
<feature type="site" description="Part of a proton relay during catalysis" evidence="12">
    <location>
        <position position="129"/>
    </location>
</feature>
<keyword evidence="10 12" id="KW-0704">Schiff base</keyword>
<sequence length="325" mass="34078">MSTVALRAHALPQAHASHHANDWLHGIIADVPTPFDAHGALDLLTFARLCERQVCAGASAIVVGATTGEADTLTSNERATLIRTAAGVARGRIHVIAGAGSNCTSRAIESTRLAWAAGADAVISVVPYYNRPTASGIAAHFRAILEATLLPVIVHDAPSRCARALTDETLIGLAASPRLIGLRDDTGDAGRLARLRPLLPAGFRMLTGQDTAALPYLLLGGDGVVSAMANVAPQLCRGMYYAARQGCPRYATTISDMLAPLAAALPPDQVTSAVKYALTLRGLGSAAVRLPLIELTDAEQQQQVRAAMEAIWAQPDDAPPLRRAR</sequence>
<dbReference type="PANTHER" id="PTHR12128:SF66">
    <property type="entry name" value="4-HYDROXY-2-OXOGLUTARATE ALDOLASE, MITOCHONDRIAL"/>
    <property type="match status" value="1"/>
</dbReference>
<dbReference type="AlphaFoldDB" id="A0A7G6TTF7"/>
<dbReference type="InterPro" id="IPR002220">
    <property type="entry name" value="DapA-like"/>
</dbReference>
<comment type="caution">
    <text evidence="12">Was originally thought to be a dihydrodipicolinate synthase (DHDPS), catalyzing the condensation of (S)-aspartate-beta-semialdehyde [(S)-ASA] and pyruvate to dihydrodipicolinate (DHDP). However, it was shown in E.coli that the product of the enzymatic reaction is not dihydrodipicolinate but in fact (4S)-4-hydroxy-2,3,4,5-tetrahydro-(2S)-dipicolinic acid (HTPA), and that the consecutive dehydration reaction leading to DHDP is not spontaneous but catalyzed by DapB.</text>
</comment>
<evidence type="ECO:0000256" key="11">
    <source>
        <dbReference type="ARBA" id="ARBA00047836"/>
    </source>
</evidence>
<dbReference type="InterPro" id="IPR005263">
    <property type="entry name" value="DapA"/>
</dbReference>
<dbReference type="PANTHER" id="PTHR12128">
    <property type="entry name" value="DIHYDRODIPICOLINATE SYNTHASE"/>
    <property type="match status" value="1"/>
</dbReference>
<keyword evidence="5 12" id="KW-0963">Cytoplasm</keyword>
<comment type="catalytic activity">
    <reaction evidence="11 12">
        <text>L-aspartate 4-semialdehyde + pyruvate = (2S,4S)-4-hydroxy-2,3,4,5-tetrahydrodipicolinate + H2O + H(+)</text>
        <dbReference type="Rhea" id="RHEA:34171"/>
        <dbReference type="ChEBI" id="CHEBI:15361"/>
        <dbReference type="ChEBI" id="CHEBI:15377"/>
        <dbReference type="ChEBI" id="CHEBI:15378"/>
        <dbReference type="ChEBI" id="CHEBI:67139"/>
        <dbReference type="ChEBI" id="CHEBI:537519"/>
        <dbReference type="EC" id="4.3.3.7"/>
    </reaction>
</comment>
<evidence type="ECO:0000256" key="7">
    <source>
        <dbReference type="ARBA" id="ARBA00022915"/>
    </source>
</evidence>
<dbReference type="PRINTS" id="PR00146">
    <property type="entry name" value="DHPICSNTHASE"/>
</dbReference>
<dbReference type="SUPFAM" id="SSF51569">
    <property type="entry name" value="Aldolase"/>
    <property type="match status" value="1"/>
</dbReference>
<dbReference type="GO" id="GO:0005737">
    <property type="term" value="C:cytoplasm"/>
    <property type="evidence" value="ECO:0007669"/>
    <property type="project" value="UniProtKB-SubCell"/>
</dbReference>
<dbReference type="Gene3D" id="3.20.20.70">
    <property type="entry name" value="Aldolase class I"/>
    <property type="match status" value="1"/>
</dbReference>
<keyword evidence="7 12" id="KW-0220">Diaminopimelate biosynthesis</keyword>
<feature type="binding site" evidence="12 14">
    <location>
        <position position="67"/>
    </location>
    <ligand>
        <name>pyruvate</name>
        <dbReference type="ChEBI" id="CHEBI:15361"/>
    </ligand>
</feature>
<dbReference type="SMART" id="SM01130">
    <property type="entry name" value="DHDPS"/>
    <property type="match status" value="1"/>
</dbReference>
<keyword evidence="8 12" id="KW-0457">Lysine biosynthesis</keyword>